<gene>
    <name evidence="10" type="ORF">G6F64_000042</name>
</gene>
<keyword evidence="11" id="KW-1185">Reference proteome</keyword>
<comment type="similarity">
    <text evidence="2">Belongs to the SYG1 (TC 2.A.94) family.</text>
</comment>
<feature type="compositionally biased region" description="Acidic residues" evidence="6">
    <location>
        <begin position="732"/>
        <end position="753"/>
    </location>
</feature>
<evidence type="ECO:0000259" key="9">
    <source>
        <dbReference type="PROSITE" id="PS51382"/>
    </source>
</evidence>
<dbReference type="GO" id="GO:0006817">
    <property type="term" value="P:phosphate ion transport"/>
    <property type="evidence" value="ECO:0007669"/>
    <property type="project" value="TreeGrafter"/>
</dbReference>
<feature type="transmembrane region" description="Helical" evidence="7">
    <location>
        <begin position="386"/>
        <end position="410"/>
    </location>
</feature>
<feature type="transmembrane region" description="Helical" evidence="7">
    <location>
        <begin position="310"/>
        <end position="334"/>
    </location>
</feature>
<keyword evidence="4 7" id="KW-1133">Transmembrane helix</keyword>
<accession>A0A9P6XKX1</accession>
<dbReference type="GO" id="GO:0016036">
    <property type="term" value="P:cellular response to phosphate starvation"/>
    <property type="evidence" value="ECO:0007669"/>
    <property type="project" value="TreeGrafter"/>
</dbReference>
<evidence type="ECO:0000256" key="5">
    <source>
        <dbReference type="ARBA" id="ARBA00023136"/>
    </source>
</evidence>
<name>A0A9P6XKX1_RHIOR</name>
<dbReference type="Pfam" id="PF03105">
    <property type="entry name" value="SPX"/>
    <property type="match status" value="2"/>
</dbReference>
<feature type="domain" description="EXS" evidence="8">
    <location>
        <begin position="467"/>
        <end position="657"/>
    </location>
</feature>
<dbReference type="AlphaFoldDB" id="A0A9P6XKX1"/>
<organism evidence="10 11">
    <name type="scientific">Rhizopus oryzae</name>
    <name type="common">Mucormycosis agent</name>
    <name type="synonym">Rhizopus arrhizus var. delemar</name>
    <dbReference type="NCBI Taxonomy" id="64495"/>
    <lineage>
        <taxon>Eukaryota</taxon>
        <taxon>Fungi</taxon>
        <taxon>Fungi incertae sedis</taxon>
        <taxon>Mucoromycota</taxon>
        <taxon>Mucoromycotina</taxon>
        <taxon>Mucoromycetes</taxon>
        <taxon>Mucorales</taxon>
        <taxon>Mucorineae</taxon>
        <taxon>Rhizopodaceae</taxon>
        <taxon>Rhizopus</taxon>
    </lineage>
</organism>
<evidence type="ECO:0000256" key="3">
    <source>
        <dbReference type="ARBA" id="ARBA00022692"/>
    </source>
</evidence>
<keyword evidence="3 7" id="KW-0812">Transmembrane</keyword>
<protein>
    <submittedName>
        <fullName evidence="10">Uncharacterized protein</fullName>
    </submittedName>
</protein>
<dbReference type="GO" id="GO:0000822">
    <property type="term" value="F:inositol hexakisphosphate binding"/>
    <property type="evidence" value="ECO:0007669"/>
    <property type="project" value="TreeGrafter"/>
</dbReference>
<keyword evidence="5 7" id="KW-0472">Membrane</keyword>
<feature type="domain" description="SPX" evidence="9">
    <location>
        <begin position="1"/>
        <end position="218"/>
    </location>
</feature>
<dbReference type="GO" id="GO:0005886">
    <property type="term" value="C:plasma membrane"/>
    <property type="evidence" value="ECO:0007669"/>
    <property type="project" value="TreeGrafter"/>
</dbReference>
<evidence type="ECO:0000313" key="11">
    <source>
        <dbReference type="Proteomes" id="UP000716291"/>
    </source>
</evidence>
<evidence type="ECO:0000256" key="7">
    <source>
        <dbReference type="SAM" id="Phobius"/>
    </source>
</evidence>
<dbReference type="Proteomes" id="UP000716291">
    <property type="component" value="Unassembled WGS sequence"/>
</dbReference>
<dbReference type="PANTHER" id="PTHR10783">
    <property type="entry name" value="XENOTROPIC AND POLYTROPIC RETROVIRUS RECEPTOR 1-RELATED"/>
    <property type="match status" value="1"/>
</dbReference>
<evidence type="ECO:0000256" key="4">
    <source>
        <dbReference type="ARBA" id="ARBA00022989"/>
    </source>
</evidence>
<dbReference type="Pfam" id="PF03124">
    <property type="entry name" value="EXS"/>
    <property type="match status" value="1"/>
</dbReference>
<dbReference type="CDD" id="cd14475">
    <property type="entry name" value="SPX_SYG1_like"/>
    <property type="match status" value="1"/>
</dbReference>
<sequence length="753" mass="88694">MKFSKYLENQSVPEWRKAYICYKGLKRDLKAVERFRKSKERKAASYLEHYFQNLNQPSHVPFIHHFDQSTSRPGSLQSDKMSLSVLDKVLYYASSSERQFFESLDFELDKIAKFYDEKETDAKLKLEALKTQMQFIAEMGRQLLDTGQDQYQWFKYQNGEQRISYAVARSRLKKAITEYYRSLGFLKSYQELNETGFRKILKKFDKVAGWKASPLYMKVVESHYWVNSNDLNRMMHETETLYINEFADGHRRRGMSKLRAPEPNKNYNSTTLRVGILLGITIPLFIQASYLAMDPQTIIQLPNLYINTQIYASFLLPILFCLGFSINLIVWHRFRINYKLIFELNSRDNLDYHQFAELPSILLLISCCIMYIDFSQLTAPTIPSELYPLILFIILAAIMLCPFNVFYLSARRWLGITLGRIILSYCFPVEFRDFFVADELNSLSYSIWTISYFFCAYSKHWSNLQVSCNMTQFWISPILASLPPWWRLVQCVRRYKDSNEKVHLFNAAKYTTSITATLITGLKRMHPSNGISLLWIMTCFVNSCYTCTWDLKMDWGLFVSHSKNTLLRDELVFNRWTYYVAIPINILLRFSWILGICRLHMTSQLFSVLIALLEAYRRIQWNFFRLENEHLNNCGQYRAIKEIPLPFALTETNGSQDPLERIESTQPIAISRHPSYHTVRHSYDVGSFYGRRDFENKQDEDMSAGSASNLRRKSSTIENILAHIRYLKESDQSEDEEYESKEYDGDDDDERDQ</sequence>
<feature type="region of interest" description="Disordered" evidence="6">
    <location>
        <begin position="726"/>
        <end position="753"/>
    </location>
</feature>
<dbReference type="PROSITE" id="PS51380">
    <property type="entry name" value="EXS"/>
    <property type="match status" value="1"/>
</dbReference>
<evidence type="ECO:0000313" key="10">
    <source>
        <dbReference type="EMBL" id="KAG1316192.1"/>
    </source>
</evidence>
<evidence type="ECO:0000259" key="8">
    <source>
        <dbReference type="PROSITE" id="PS51380"/>
    </source>
</evidence>
<feature type="transmembrane region" description="Helical" evidence="7">
    <location>
        <begin position="272"/>
        <end position="290"/>
    </location>
</feature>
<dbReference type="EMBL" id="JAANQT010000003">
    <property type="protein sequence ID" value="KAG1316192.1"/>
    <property type="molecule type" value="Genomic_DNA"/>
</dbReference>
<dbReference type="PANTHER" id="PTHR10783:SF103">
    <property type="entry name" value="SOLUTE CARRIER FAMILY 53 MEMBER 1"/>
    <property type="match status" value="1"/>
</dbReference>
<dbReference type="InterPro" id="IPR004331">
    <property type="entry name" value="SPX_dom"/>
</dbReference>
<reference evidence="10" key="1">
    <citation type="journal article" date="2020" name="Microb. Genom.">
        <title>Genetic diversity of clinical and environmental Mucorales isolates obtained from an investigation of mucormycosis cases among solid organ transplant recipients.</title>
        <authorList>
            <person name="Nguyen M.H."/>
            <person name="Kaul D."/>
            <person name="Muto C."/>
            <person name="Cheng S.J."/>
            <person name="Richter R.A."/>
            <person name="Bruno V.M."/>
            <person name="Liu G."/>
            <person name="Beyhan S."/>
            <person name="Sundermann A.J."/>
            <person name="Mounaud S."/>
            <person name="Pasculle A.W."/>
            <person name="Nierman W.C."/>
            <person name="Driscoll E."/>
            <person name="Cumbie R."/>
            <person name="Clancy C.J."/>
            <person name="Dupont C.L."/>
        </authorList>
    </citation>
    <scope>NUCLEOTIDE SEQUENCE</scope>
    <source>
        <strain evidence="10">GL11</strain>
    </source>
</reference>
<proteinExistence type="inferred from homology"/>
<evidence type="ECO:0000256" key="2">
    <source>
        <dbReference type="ARBA" id="ARBA00009665"/>
    </source>
</evidence>
<dbReference type="PROSITE" id="PS51382">
    <property type="entry name" value="SPX"/>
    <property type="match status" value="1"/>
</dbReference>
<evidence type="ECO:0000256" key="6">
    <source>
        <dbReference type="SAM" id="MobiDB-lite"/>
    </source>
</evidence>
<evidence type="ECO:0000256" key="1">
    <source>
        <dbReference type="ARBA" id="ARBA00004141"/>
    </source>
</evidence>
<feature type="transmembrane region" description="Helical" evidence="7">
    <location>
        <begin position="355"/>
        <end position="374"/>
    </location>
</feature>
<dbReference type="InterPro" id="IPR004342">
    <property type="entry name" value="EXS_C"/>
</dbReference>
<feature type="transmembrane region" description="Helical" evidence="7">
    <location>
        <begin position="576"/>
        <end position="597"/>
    </location>
</feature>
<comment type="caution">
    <text evidence="10">The sequence shown here is derived from an EMBL/GenBank/DDBJ whole genome shotgun (WGS) entry which is preliminary data.</text>
</comment>
<dbReference type="GO" id="GO:0005794">
    <property type="term" value="C:Golgi apparatus"/>
    <property type="evidence" value="ECO:0007669"/>
    <property type="project" value="TreeGrafter"/>
</dbReference>
<comment type="subcellular location">
    <subcellularLocation>
        <location evidence="1">Membrane</location>
        <topology evidence="1">Multi-pass membrane protein</topology>
    </subcellularLocation>
</comment>